<keyword evidence="1" id="KW-0121">Carboxypeptidase</keyword>
<organism evidence="1 2">
    <name type="scientific">Flavisolibacter ginsenosidimutans</name>
    <dbReference type="NCBI Taxonomy" id="661481"/>
    <lineage>
        <taxon>Bacteria</taxon>
        <taxon>Pseudomonadati</taxon>
        <taxon>Bacteroidota</taxon>
        <taxon>Chitinophagia</taxon>
        <taxon>Chitinophagales</taxon>
        <taxon>Chitinophagaceae</taxon>
        <taxon>Flavisolibacter</taxon>
    </lineage>
</organism>
<dbReference type="InterPro" id="IPR008969">
    <property type="entry name" value="CarboxyPept-like_regulatory"/>
</dbReference>
<dbReference type="AlphaFoldDB" id="A0A5B8UEP0"/>
<dbReference type="SUPFAM" id="SSF49464">
    <property type="entry name" value="Carboxypeptidase regulatory domain-like"/>
    <property type="match status" value="1"/>
</dbReference>
<protein>
    <submittedName>
        <fullName evidence="1">Carboxypeptidase regulatory-like domain-containing protein</fullName>
    </submittedName>
</protein>
<keyword evidence="2" id="KW-1185">Reference proteome</keyword>
<name>A0A5B8UEP0_9BACT</name>
<evidence type="ECO:0000313" key="1">
    <source>
        <dbReference type="EMBL" id="QEC54570.1"/>
    </source>
</evidence>
<dbReference type="Pfam" id="PF13620">
    <property type="entry name" value="CarboxypepD_reg"/>
    <property type="match status" value="1"/>
</dbReference>
<dbReference type="GO" id="GO:0004180">
    <property type="term" value="F:carboxypeptidase activity"/>
    <property type="evidence" value="ECO:0007669"/>
    <property type="project" value="UniProtKB-KW"/>
</dbReference>
<dbReference type="EMBL" id="CP042433">
    <property type="protein sequence ID" value="QEC54570.1"/>
    <property type="molecule type" value="Genomic_DNA"/>
</dbReference>
<evidence type="ECO:0000313" key="2">
    <source>
        <dbReference type="Proteomes" id="UP000321204"/>
    </source>
</evidence>
<keyword evidence="1" id="KW-0378">Hydrolase</keyword>
<dbReference type="KEGG" id="fgg:FSB75_01185"/>
<dbReference type="Proteomes" id="UP000321204">
    <property type="component" value="Chromosome"/>
</dbReference>
<proteinExistence type="predicted"/>
<gene>
    <name evidence="1" type="ORF">FSB75_01185</name>
</gene>
<sequence>MFKTTVSLSHKWKDVWLSAILLLMSVSLFAQQKITGTVRNASNAPIENATVTVKAKKATTINAQGTFSTTAAEGLTLTASVVGFQTP</sequence>
<accession>A0A5B8UEP0</accession>
<dbReference type="Gene3D" id="2.60.40.1120">
    <property type="entry name" value="Carboxypeptidase-like, regulatory domain"/>
    <property type="match status" value="1"/>
</dbReference>
<reference evidence="1 2" key="1">
    <citation type="journal article" date="2015" name="Int. J. Syst. Evol. Microbiol.">
        <title>Flavisolibacter ginsenosidimutans sp. nov., with ginsenoside-converting activity isolated from soil used for cultivating ginseng.</title>
        <authorList>
            <person name="Zhao Y."/>
            <person name="Liu Q."/>
            <person name="Kang M.S."/>
            <person name="Jin F."/>
            <person name="Yu H."/>
            <person name="Im W.T."/>
        </authorList>
    </citation>
    <scope>NUCLEOTIDE SEQUENCE [LARGE SCALE GENOMIC DNA]</scope>
    <source>
        <strain evidence="1 2">Gsoil 636</strain>
    </source>
</reference>
<keyword evidence="1" id="KW-0645">Protease</keyword>
<dbReference type="RefSeq" id="WP_146781621.1">
    <property type="nucleotide sequence ID" value="NZ_BAABIO010000006.1"/>
</dbReference>